<protein>
    <recommendedName>
        <fullName evidence="28">Bifunctional aspartokinase/homoserine dehydrogenase</fullName>
    </recommendedName>
    <domain>
        <recommendedName>
            <fullName evidence="28">Aspartokinase</fullName>
            <ecNumber evidence="28">2.7.2.4</ecNumber>
        </recommendedName>
    </domain>
    <domain>
        <recommendedName>
            <fullName evidence="28">Homoserine dehydrogenase</fullName>
            <ecNumber evidence="28">1.1.1.3</ecNumber>
        </recommendedName>
    </domain>
</protein>
<evidence type="ECO:0000256" key="17">
    <source>
        <dbReference type="ARBA" id="ARBA00022857"/>
    </source>
</evidence>
<evidence type="ECO:0000256" key="7">
    <source>
        <dbReference type="ARBA" id="ARBA00007952"/>
    </source>
</evidence>
<dbReference type="Pfam" id="PF22468">
    <property type="entry name" value="ACT_9"/>
    <property type="match status" value="2"/>
</dbReference>
<evidence type="ECO:0000256" key="10">
    <source>
        <dbReference type="ARBA" id="ARBA00022605"/>
    </source>
</evidence>
<keyword evidence="14 28" id="KW-0547">Nucleotide-binding</keyword>
<evidence type="ECO:0000256" key="26">
    <source>
        <dbReference type="ARBA" id="ARBA00048841"/>
    </source>
</evidence>
<dbReference type="InterPro" id="IPR019811">
    <property type="entry name" value="HDH_CS"/>
</dbReference>
<keyword evidence="12" id="KW-0791">Threonine biosynthesis</keyword>
<keyword evidence="19" id="KW-0520">NAD</keyword>
<dbReference type="Gene3D" id="3.30.2130.10">
    <property type="entry name" value="VC0802-like"/>
    <property type="match status" value="1"/>
</dbReference>
<feature type="domain" description="ACT" evidence="29">
    <location>
        <begin position="320"/>
        <end position="400"/>
    </location>
</feature>
<dbReference type="Gene3D" id="3.30.360.10">
    <property type="entry name" value="Dihydrodipicolinate Reductase, domain 2"/>
    <property type="match status" value="1"/>
</dbReference>
<dbReference type="InterPro" id="IPR011147">
    <property type="entry name" value="Bifunc_Aspkin/hSer_DH"/>
</dbReference>
<name>A0ABQ6DW36_9GAMM</name>
<dbReference type="InterPro" id="IPR042199">
    <property type="entry name" value="AsparK_Bifunc_asparK/hSer_DH"/>
</dbReference>
<evidence type="ECO:0000256" key="12">
    <source>
        <dbReference type="ARBA" id="ARBA00022697"/>
    </source>
</evidence>
<dbReference type="InterPro" id="IPR018042">
    <property type="entry name" value="Aspartate_kinase_CS"/>
</dbReference>
<dbReference type="PROSITE" id="PS51671">
    <property type="entry name" value="ACT"/>
    <property type="match status" value="1"/>
</dbReference>
<evidence type="ECO:0000256" key="21">
    <source>
        <dbReference type="ARBA" id="ARBA00023154"/>
    </source>
</evidence>
<dbReference type="PANTHER" id="PTHR43070">
    <property type="match status" value="1"/>
</dbReference>
<dbReference type="Gene3D" id="3.40.50.720">
    <property type="entry name" value="NAD(P)-binding Rossmann-like Domain"/>
    <property type="match status" value="1"/>
</dbReference>
<evidence type="ECO:0000256" key="8">
    <source>
        <dbReference type="ARBA" id="ARBA00010046"/>
    </source>
</evidence>
<dbReference type="InterPro" id="IPR005106">
    <property type="entry name" value="Asp/hSer_DH_NAD-bd"/>
</dbReference>
<comment type="catalytic activity">
    <reaction evidence="25">
        <text>L-aspartate + ATP = 4-phospho-L-aspartate + ADP</text>
        <dbReference type="Rhea" id="RHEA:23776"/>
        <dbReference type="ChEBI" id="CHEBI:29991"/>
        <dbReference type="ChEBI" id="CHEBI:30616"/>
        <dbReference type="ChEBI" id="CHEBI:57535"/>
        <dbReference type="ChEBI" id="CHEBI:456216"/>
        <dbReference type="EC" id="2.7.2.4"/>
    </reaction>
    <physiologicalReaction direction="left-to-right" evidence="25">
        <dbReference type="Rhea" id="RHEA:23777"/>
    </physiologicalReaction>
</comment>
<sequence>MRVLKFGGTSLANAERFNQVADIVINNQQQSQIALVLSAPAGVTNNLVAVVEKTSNGLSAETHLIDIQRIFAELIKGLKSTYSELADDLLKTLFERELSHLGELLEGVRLLSQCPASIEAQILSKGELLSVACMRQLLIAKGHKVEVIKPQQKLLSKKGGYLEAQIDIEASRALFEAEGIVKGAIYLMPGFTAGNAQGETLVLGRNGSDYSAAVLAACLKAQCCEIWTDVDGVYSCDPRLVKDAQLLSSLSYAEAMELSYFGAKVLHPKTIAPIAQHHIPCLIKNTNNPQAPGTLIGGEVDDELYVKGITDLKNLTLLSISGPGMKGIVGMAGRIFSTISRSGVSLILISQSSSEYSLSFCIHEADTDKTVAVLQDEFTLEFEKKLLEPINIIENQAIISLVGDGIKSTKGVAARFLMAMNEASINVVAIATSSEERSISAVVSNKKSQEAVAACHHCFFGSTQYIDLFLIGCGGVGGALVDQIHRQQTHLADRNIQIRVCGVANSRVMLMDEKGIELDNWRDLLKDATNPLSLSKMQSLVNDSHIINPVIVDCTSNDAIAARYVDFLGAGFHVVTANKKANTSSMDYYRQLRLTALMKRRKFLYDTNVGAGLPVIENMQNLFNAGDQLVKFNGILSGSLSFIFGKLDEGQSFSDVTTQARNMGFTEPDPRDDLSGTDVARKLLILAREAGMEISLDDVEIEQALPPGFDDTGTADEFMARLPEADAYFKELQAKADENNQVLRYIGSIVDGKCKCSIQAVDADDPLNKVKDGENALAFYSQYYQPIPLVLRGYGAGTEVTAAGVFADVLRTLNWKQEF</sequence>
<evidence type="ECO:0000256" key="2">
    <source>
        <dbReference type="ARBA" id="ARBA00004766"/>
    </source>
</evidence>
<evidence type="ECO:0000256" key="13">
    <source>
        <dbReference type="ARBA" id="ARBA00022723"/>
    </source>
</evidence>
<comment type="catalytic activity">
    <reaction evidence="27">
        <text>L-homoserine + NAD(+) = L-aspartate 4-semialdehyde + NADH + H(+)</text>
        <dbReference type="Rhea" id="RHEA:15757"/>
        <dbReference type="ChEBI" id="CHEBI:15378"/>
        <dbReference type="ChEBI" id="CHEBI:57476"/>
        <dbReference type="ChEBI" id="CHEBI:57540"/>
        <dbReference type="ChEBI" id="CHEBI:57945"/>
        <dbReference type="ChEBI" id="CHEBI:537519"/>
        <dbReference type="EC" id="1.1.1.3"/>
    </reaction>
    <physiologicalReaction direction="right-to-left" evidence="27">
        <dbReference type="Rhea" id="RHEA:15759"/>
    </physiologicalReaction>
</comment>
<dbReference type="Gene3D" id="1.20.120.1320">
    <property type="entry name" value="Aspartokinase, catalytic domain"/>
    <property type="match status" value="1"/>
</dbReference>
<evidence type="ECO:0000256" key="22">
    <source>
        <dbReference type="ARBA" id="ARBA00023167"/>
    </source>
</evidence>
<comment type="pathway">
    <text evidence="4 28">Amino-acid biosynthesis; L-threonine biosynthesis; L-threonine from L-aspartate: step 3/5.</text>
</comment>
<comment type="pathway">
    <text evidence="2 28">Amino-acid biosynthesis; L-lysine biosynthesis via DAP pathway; (S)-tetrahydrodipicolinate from L-aspartate: step 1/4.</text>
</comment>
<evidence type="ECO:0000256" key="5">
    <source>
        <dbReference type="ARBA" id="ARBA00005062"/>
    </source>
</evidence>
<dbReference type="SUPFAM" id="SSF55347">
    <property type="entry name" value="Glyceraldehyde-3-phosphate dehydrogenase-like, C-terminal domain"/>
    <property type="match status" value="1"/>
</dbReference>
<evidence type="ECO:0000313" key="30">
    <source>
        <dbReference type="EMBL" id="GLS89195.1"/>
    </source>
</evidence>
<dbReference type="InterPro" id="IPR001341">
    <property type="entry name" value="Asp_kinase"/>
</dbReference>
<dbReference type="SUPFAM" id="SSF55021">
    <property type="entry name" value="ACT-like"/>
    <property type="match status" value="2"/>
</dbReference>
<keyword evidence="31" id="KW-1185">Reference proteome</keyword>
<dbReference type="GO" id="GO:0016301">
    <property type="term" value="F:kinase activity"/>
    <property type="evidence" value="ECO:0007669"/>
    <property type="project" value="UniProtKB-KW"/>
</dbReference>
<evidence type="ECO:0000256" key="3">
    <source>
        <dbReference type="ARBA" id="ARBA00004986"/>
    </source>
</evidence>
<keyword evidence="16 28" id="KW-0067">ATP-binding</keyword>
<evidence type="ECO:0000259" key="29">
    <source>
        <dbReference type="PROSITE" id="PS51671"/>
    </source>
</evidence>
<dbReference type="InterPro" id="IPR001342">
    <property type="entry name" value="HDH_cat"/>
</dbReference>
<proteinExistence type="inferred from homology"/>
<dbReference type="NCBIfam" id="TIGR00657">
    <property type="entry name" value="asp_kinases"/>
    <property type="match status" value="1"/>
</dbReference>
<dbReference type="RefSeq" id="WP_284202310.1">
    <property type="nucleotide sequence ID" value="NZ_BSPQ01000001.1"/>
</dbReference>
<comment type="subunit">
    <text evidence="9 28">Homotetramer.</text>
</comment>
<dbReference type="InterPro" id="IPR045865">
    <property type="entry name" value="ACT-like_dom_sf"/>
</dbReference>
<dbReference type="SUPFAM" id="SSF51735">
    <property type="entry name" value="NAD(P)-binding Rossmann-fold domains"/>
    <property type="match status" value="1"/>
</dbReference>
<organism evidence="30 31">
    <name type="scientific">Psychromonas marina</name>
    <dbReference type="NCBI Taxonomy" id="88364"/>
    <lineage>
        <taxon>Bacteria</taxon>
        <taxon>Pseudomonadati</taxon>
        <taxon>Pseudomonadota</taxon>
        <taxon>Gammaproteobacteria</taxon>
        <taxon>Alteromonadales</taxon>
        <taxon>Psychromonadaceae</taxon>
        <taxon>Psychromonas</taxon>
    </lineage>
</organism>
<dbReference type="NCBIfam" id="NF006959">
    <property type="entry name" value="PRK09436.1"/>
    <property type="match status" value="1"/>
</dbReference>
<dbReference type="InterPro" id="IPR036393">
    <property type="entry name" value="AceGlu_kinase-like_sf"/>
</dbReference>
<evidence type="ECO:0000256" key="24">
    <source>
        <dbReference type="ARBA" id="ARBA00044938"/>
    </source>
</evidence>
<dbReference type="Proteomes" id="UP001157353">
    <property type="component" value="Unassembled WGS sequence"/>
</dbReference>
<dbReference type="PANTHER" id="PTHR43070:SF3">
    <property type="entry name" value="HOMOSERINE DEHYDROGENASE"/>
    <property type="match status" value="1"/>
</dbReference>
<keyword evidence="20" id="KW-0915">Sodium</keyword>
<keyword evidence="11 28" id="KW-0808">Transferase</keyword>
<comment type="pathway">
    <text evidence="6 28">Amino-acid biosynthesis; L-threonine biosynthesis; L-threonine from L-aspartate: step 1/5.</text>
</comment>
<comment type="similarity">
    <text evidence="8 28">In the N-terminal section; belongs to the aspartokinase family.</text>
</comment>
<dbReference type="Gene3D" id="3.40.1160.10">
    <property type="entry name" value="Acetylglutamate kinase-like"/>
    <property type="match status" value="1"/>
</dbReference>
<keyword evidence="13" id="KW-0479">Metal-binding</keyword>
<dbReference type="InterPro" id="IPR054352">
    <property type="entry name" value="ACT_Aspartokinase"/>
</dbReference>
<evidence type="ECO:0000256" key="20">
    <source>
        <dbReference type="ARBA" id="ARBA00023053"/>
    </source>
</evidence>
<dbReference type="Pfam" id="PF00742">
    <property type="entry name" value="Homoserine_dh"/>
    <property type="match status" value="1"/>
</dbReference>
<dbReference type="EC" id="1.1.1.3" evidence="28"/>
<dbReference type="PROSITE" id="PS00324">
    <property type="entry name" value="ASPARTOKINASE"/>
    <property type="match status" value="1"/>
</dbReference>
<evidence type="ECO:0000256" key="14">
    <source>
        <dbReference type="ARBA" id="ARBA00022741"/>
    </source>
</evidence>
<evidence type="ECO:0000256" key="15">
    <source>
        <dbReference type="ARBA" id="ARBA00022777"/>
    </source>
</evidence>
<dbReference type="Pfam" id="PF03447">
    <property type="entry name" value="NAD_binding_3"/>
    <property type="match status" value="1"/>
</dbReference>
<dbReference type="EMBL" id="BSPQ01000001">
    <property type="protein sequence ID" value="GLS89195.1"/>
    <property type="molecule type" value="Genomic_DNA"/>
</dbReference>
<evidence type="ECO:0000256" key="9">
    <source>
        <dbReference type="ARBA" id="ARBA00011881"/>
    </source>
</evidence>
<comment type="similarity">
    <text evidence="7 28">In the C-terminal section; belongs to the homoserine dehydrogenase family.</text>
</comment>
<evidence type="ECO:0000256" key="6">
    <source>
        <dbReference type="ARBA" id="ARBA00005139"/>
    </source>
</evidence>
<dbReference type="InterPro" id="IPR041743">
    <property type="entry name" value="AK-HSDH_N"/>
</dbReference>
<dbReference type="Pfam" id="PF00696">
    <property type="entry name" value="AA_kinase"/>
    <property type="match status" value="1"/>
</dbReference>
<keyword evidence="15 28" id="KW-0418">Kinase</keyword>
<dbReference type="SUPFAM" id="SSF53633">
    <property type="entry name" value="Carbamate kinase-like"/>
    <property type="match status" value="1"/>
</dbReference>
<dbReference type="EC" id="2.7.2.4" evidence="28"/>
<evidence type="ECO:0000256" key="25">
    <source>
        <dbReference type="ARBA" id="ARBA00048561"/>
    </source>
</evidence>
<evidence type="ECO:0000256" key="19">
    <source>
        <dbReference type="ARBA" id="ARBA00023027"/>
    </source>
</evidence>
<keyword evidence="10 28" id="KW-0028">Amino-acid biosynthesis</keyword>
<dbReference type="InterPro" id="IPR036291">
    <property type="entry name" value="NAD(P)-bd_dom_sf"/>
</dbReference>
<dbReference type="InterPro" id="IPR001048">
    <property type="entry name" value="Asp/Glu/Uridylate_kinase"/>
</dbReference>
<evidence type="ECO:0000256" key="28">
    <source>
        <dbReference type="PIRNR" id="PIRNR000727"/>
    </source>
</evidence>
<evidence type="ECO:0000256" key="16">
    <source>
        <dbReference type="ARBA" id="ARBA00022840"/>
    </source>
</evidence>
<dbReference type="CDD" id="cd04257">
    <property type="entry name" value="AAK_AK-HSDH"/>
    <property type="match status" value="1"/>
</dbReference>
<keyword evidence="23" id="KW-0511">Multifunctional enzyme</keyword>
<comment type="function">
    <text evidence="24">Bifunctional aspartate kinase and homoserine dehydrogenase that catalyzes the first and the third steps toward the synthesis of lysine, methionine and threonine from aspartate.</text>
</comment>
<dbReference type="InterPro" id="IPR049638">
    <property type="entry name" value="AK-HD"/>
</dbReference>
<evidence type="ECO:0000256" key="4">
    <source>
        <dbReference type="ARBA" id="ARBA00005056"/>
    </source>
</evidence>
<keyword evidence="21" id="KW-0457">Lysine biosynthesis</keyword>
<comment type="pathway">
    <text evidence="3 28">Amino-acid biosynthesis; L-methionine biosynthesis via de novo pathway; L-homoserine from L-aspartate: step 1/3.</text>
</comment>
<dbReference type="InterPro" id="IPR002912">
    <property type="entry name" value="ACT_dom"/>
</dbReference>
<accession>A0ABQ6DW36</accession>
<evidence type="ECO:0000256" key="18">
    <source>
        <dbReference type="ARBA" id="ARBA00023002"/>
    </source>
</evidence>
<gene>
    <name evidence="30" type="primary">thrA</name>
    <name evidence="30" type="ORF">GCM10007916_02620</name>
</gene>
<keyword evidence="17 28" id="KW-0521">NADP</keyword>
<keyword evidence="22" id="KW-0486">Methionine biosynthesis</keyword>
<comment type="pathway">
    <text evidence="5 28">Amino-acid biosynthesis; L-methionine biosynthesis via de novo pathway; L-homoserine from L-aspartate: step 3/3.</text>
</comment>
<evidence type="ECO:0000256" key="23">
    <source>
        <dbReference type="ARBA" id="ARBA00023268"/>
    </source>
</evidence>
<comment type="catalytic activity">
    <reaction evidence="26">
        <text>L-homoserine + NADP(+) = L-aspartate 4-semialdehyde + NADPH + H(+)</text>
        <dbReference type="Rhea" id="RHEA:15761"/>
        <dbReference type="ChEBI" id="CHEBI:15378"/>
        <dbReference type="ChEBI" id="CHEBI:57476"/>
        <dbReference type="ChEBI" id="CHEBI:57783"/>
        <dbReference type="ChEBI" id="CHEBI:58349"/>
        <dbReference type="ChEBI" id="CHEBI:537519"/>
        <dbReference type="EC" id="1.1.1.3"/>
    </reaction>
    <physiologicalReaction direction="right-to-left" evidence="26">
        <dbReference type="Rhea" id="RHEA:15763"/>
    </physiologicalReaction>
</comment>
<dbReference type="PROSITE" id="PS01042">
    <property type="entry name" value="HOMOSER_DHGENASE"/>
    <property type="match status" value="1"/>
</dbReference>
<evidence type="ECO:0000256" key="27">
    <source>
        <dbReference type="ARBA" id="ARBA00049031"/>
    </source>
</evidence>
<comment type="cofactor">
    <cofactor evidence="1">
        <name>a metal cation</name>
        <dbReference type="ChEBI" id="CHEBI:25213"/>
    </cofactor>
</comment>
<keyword evidence="18 28" id="KW-0560">Oxidoreductase</keyword>
<evidence type="ECO:0000256" key="11">
    <source>
        <dbReference type="ARBA" id="ARBA00022679"/>
    </source>
</evidence>
<reference evidence="31" key="1">
    <citation type="journal article" date="2019" name="Int. J. Syst. Evol. Microbiol.">
        <title>The Global Catalogue of Microorganisms (GCM) 10K type strain sequencing project: providing services to taxonomists for standard genome sequencing and annotation.</title>
        <authorList>
            <consortium name="The Broad Institute Genomics Platform"/>
            <consortium name="The Broad Institute Genome Sequencing Center for Infectious Disease"/>
            <person name="Wu L."/>
            <person name="Ma J."/>
        </authorList>
    </citation>
    <scope>NUCLEOTIDE SEQUENCE [LARGE SCALE GENOMIC DNA]</scope>
    <source>
        <strain evidence="31">NBRC 103166</strain>
    </source>
</reference>
<dbReference type="PIRSF" id="PIRSF000727">
    <property type="entry name" value="ThrA"/>
    <property type="match status" value="1"/>
</dbReference>
<evidence type="ECO:0000256" key="1">
    <source>
        <dbReference type="ARBA" id="ARBA00001920"/>
    </source>
</evidence>
<evidence type="ECO:0000313" key="31">
    <source>
        <dbReference type="Proteomes" id="UP001157353"/>
    </source>
</evidence>
<comment type="caution">
    <text evidence="30">The sequence shown here is derived from an EMBL/GenBank/DDBJ whole genome shotgun (WGS) entry which is preliminary data.</text>
</comment>